<dbReference type="InterPro" id="IPR036237">
    <property type="entry name" value="Xyl_isomerase-like_sf"/>
</dbReference>
<evidence type="ECO:0000313" key="3">
    <source>
        <dbReference type="Proteomes" id="UP000017052"/>
    </source>
</evidence>
<dbReference type="Pfam" id="PF01261">
    <property type="entry name" value="AP_endonuc_2"/>
    <property type="match status" value="1"/>
</dbReference>
<proteinExistence type="predicted"/>
<dbReference type="InterPro" id="IPR050312">
    <property type="entry name" value="IolE/XylAMocC-like"/>
</dbReference>
<dbReference type="InterPro" id="IPR013022">
    <property type="entry name" value="Xyl_isomerase-like_TIM-brl"/>
</dbReference>
<comment type="caution">
    <text evidence="2">The sequence shown here is derived from an EMBL/GenBank/DDBJ whole genome shotgun (WGS) entry which is preliminary data.</text>
</comment>
<sequence length="325" mass="36395">MNKPSRIMTPRMEWRHTMAFRLDPATAIKDPHGIHWGMHPIAWRNDDIPEVGAFNTLDDMLLDLADVGYAGTECAGFFPAKEEVRERAEARGIRIVAQWFSSFILRDGVDAVAKDFEEKCAYLEYLGATRIVVSEQTGSVQGVRDVCIFTDKPVLTEEQWHVLADGLDRLGDIAHAHGLELVYHHHLGTVVQTAEETIRLMELTDPARVSLLFDTGHAYVGAGTVADLLSATIDRVGHVHFKDVRPEKLAESRAAERSFLDSFLSGMFTVPGDGCIDFTEPYRMLVDHGYDQWILVEAEQDPAVANPHEYAVKARAYLESTLFTL</sequence>
<dbReference type="Proteomes" id="UP000017052">
    <property type="component" value="Unassembled WGS sequence"/>
</dbReference>
<dbReference type="SUPFAM" id="SSF51658">
    <property type="entry name" value="Xylose isomerase-like"/>
    <property type="match status" value="1"/>
</dbReference>
<dbReference type="EC" id="4.2.1.44" evidence="2"/>
<reference evidence="2" key="1">
    <citation type="submission" date="2013-08" db="EMBL/GenBank/DDBJ databases">
        <authorList>
            <person name="Durkin A.S."/>
            <person name="Haft D.R."/>
            <person name="McCorrison J."/>
            <person name="Torralba M."/>
            <person name="Gillis M."/>
            <person name="Haft D.H."/>
            <person name="Methe B."/>
            <person name="Sutton G."/>
            <person name="Nelson K.E."/>
        </authorList>
    </citation>
    <scope>NUCLEOTIDE SEQUENCE [LARGE SCALE GENOMIC DNA]</scope>
    <source>
        <strain evidence="2">F0233</strain>
    </source>
</reference>
<keyword evidence="2" id="KW-0456">Lyase</keyword>
<evidence type="ECO:0000313" key="2">
    <source>
        <dbReference type="EMBL" id="ERK55182.1"/>
    </source>
</evidence>
<dbReference type="PANTHER" id="PTHR12110:SF41">
    <property type="entry name" value="INOSOSE DEHYDRATASE"/>
    <property type="match status" value="1"/>
</dbReference>
<dbReference type="NCBIfam" id="TIGR04379">
    <property type="entry name" value="myo_inos_iolE"/>
    <property type="match status" value="1"/>
</dbReference>
<dbReference type="GO" id="GO:0050114">
    <property type="term" value="F:myo-inosose-2 dehydratase activity"/>
    <property type="evidence" value="ECO:0007669"/>
    <property type="project" value="UniProtKB-EC"/>
</dbReference>
<dbReference type="EMBL" id="ACVN02000192">
    <property type="protein sequence ID" value="ERK55182.1"/>
    <property type="molecule type" value="Genomic_DNA"/>
</dbReference>
<accession>U2RX20</accession>
<evidence type="ECO:0000259" key="1">
    <source>
        <dbReference type="Pfam" id="PF01261"/>
    </source>
</evidence>
<dbReference type="AlphaFoldDB" id="U2RX20"/>
<keyword evidence="3" id="KW-1185">Reference proteome</keyword>
<gene>
    <name evidence="2" type="primary">iolE</name>
    <name evidence="2" type="ORF">HMPREF0682_2729</name>
</gene>
<protein>
    <submittedName>
        <fullName evidence="2">Myo-inosose-2 dehydratase</fullName>
        <ecNumber evidence="2">4.2.1.44</ecNumber>
    </submittedName>
</protein>
<dbReference type="Gene3D" id="3.20.20.150">
    <property type="entry name" value="Divalent-metal-dependent TIM barrel enzymes"/>
    <property type="match status" value="1"/>
</dbReference>
<feature type="domain" description="Xylose isomerase-like TIM barrel" evidence="1">
    <location>
        <begin position="64"/>
        <end position="319"/>
    </location>
</feature>
<dbReference type="PANTHER" id="PTHR12110">
    <property type="entry name" value="HYDROXYPYRUVATE ISOMERASE"/>
    <property type="match status" value="1"/>
</dbReference>
<organism evidence="2 3">
    <name type="scientific">Propionibacterium acidifaciens F0233</name>
    <dbReference type="NCBI Taxonomy" id="553198"/>
    <lineage>
        <taxon>Bacteria</taxon>
        <taxon>Bacillati</taxon>
        <taxon>Actinomycetota</taxon>
        <taxon>Actinomycetes</taxon>
        <taxon>Propionibacteriales</taxon>
        <taxon>Propionibacteriaceae</taxon>
        <taxon>Propionibacterium</taxon>
    </lineage>
</organism>
<name>U2RX20_9ACTN</name>
<dbReference type="InterPro" id="IPR030823">
    <property type="entry name" value="IolE/MocC"/>
</dbReference>